<keyword evidence="4 6" id="KW-1133">Transmembrane helix</keyword>
<accession>A0A317CTC6</accession>
<dbReference type="InterPro" id="IPR002549">
    <property type="entry name" value="AI-2E-like"/>
</dbReference>
<dbReference type="GO" id="GO:0016020">
    <property type="term" value="C:membrane"/>
    <property type="evidence" value="ECO:0007669"/>
    <property type="project" value="UniProtKB-SubCell"/>
</dbReference>
<feature type="transmembrane region" description="Helical" evidence="6">
    <location>
        <begin position="33"/>
        <end position="53"/>
    </location>
</feature>
<name>A0A317CTC6_9GAMM</name>
<keyword evidence="3 6" id="KW-0812">Transmembrane</keyword>
<sequence>MDSQQTRSLSVPIWGLFIIAVIAVLYIAQSVFIPIFMATLIAFLLTPPVSLLAKYHIPRSIGSAIVIVLSSLLIGTLSSYMAEPVGEWVERLPNEIQQIERKLSPFKDSIESVQETTQKVEEMTSISDDGQATQPDVVVKGPNIFYILVDGTQAFLIGVLSFVVLLYFMLAFGHTLILRTSLLFEDKGYQSQILKIARDVQYKLSRYLLLITALNLVLGAAVTLVMWLLDMPTPIVWGASAAFLNYIPYVGPAINLGVITLVSLQTFDSLAQVILPPALLLGLNLLEGQFLQPMFIGRMFTINPVLIFISVLIWGWLWGMAGIFLAVPLLVIMNIILEKNDFQAASHTRHISRK</sequence>
<dbReference type="Pfam" id="PF01594">
    <property type="entry name" value="AI-2E_transport"/>
    <property type="match status" value="1"/>
</dbReference>
<dbReference type="RefSeq" id="WP_109836628.1">
    <property type="nucleotide sequence ID" value="NZ_QGKM01000009.1"/>
</dbReference>
<feature type="transmembrane region" description="Helical" evidence="6">
    <location>
        <begin position="9"/>
        <end position="27"/>
    </location>
</feature>
<organism evidence="7 8">
    <name type="scientific">Leucothrix pacifica</name>
    <dbReference type="NCBI Taxonomy" id="1247513"/>
    <lineage>
        <taxon>Bacteria</taxon>
        <taxon>Pseudomonadati</taxon>
        <taxon>Pseudomonadota</taxon>
        <taxon>Gammaproteobacteria</taxon>
        <taxon>Thiotrichales</taxon>
        <taxon>Thiotrichaceae</taxon>
        <taxon>Leucothrix</taxon>
    </lineage>
</organism>
<evidence type="ECO:0000256" key="5">
    <source>
        <dbReference type="ARBA" id="ARBA00023136"/>
    </source>
</evidence>
<dbReference type="OrthoDB" id="9799225at2"/>
<proteinExistence type="inferred from homology"/>
<evidence type="ECO:0000256" key="4">
    <source>
        <dbReference type="ARBA" id="ARBA00022989"/>
    </source>
</evidence>
<dbReference type="AlphaFoldDB" id="A0A317CTC6"/>
<feature type="transmembrane region" description="Helical" evidence="6">
    <location>
        <begin position="60"/>
        <end position="82"/>
    </location>
</feature>
<feature type="transmembrane region" description="Helical" evidence="6">
    <location>
        <begin position="207"/>
        <end position="229"/>
    </location>
</feature>
<comment type="caution">
    <text evidence="7">The sequence shown here is derived from an EMBL/GenBank/DDBJ whole genome shotgun (WGS) entry which is preliminary data.</text>
</comment>
<feature type="transmembrane region" description="Helical" evidence="6">
    <location>
        <begin position="155"/>
        <end position="178"/>
    </location>
</feature>
<dbReference type="Proteomes" id="UP000245539">
    <property type="component" value="Unassembled WGS sequence"/>
</dbReference>
<feature type="transmembrane region" description="Helical" evidence="6">
    <location>
        <begin position="235"/>
        <end position="262"/>
    </location>
</feature>
<gene>
    <name evidence="7" type="ORF">DKW60_05280</name>
</gene>
<feature type="transmembrane region" description="Helical" evidence="6">
    <location>
        <begin position="269"/>
        <end position="286"/>
    </location>
</feature>
<keyword evidence="5 6" id="KW-0472">Membrane</keyword>
<evidence type="ECO:0000313" key="8">
    <source>
        <dbReference type="Proteomes" id="UP000245539"/>
    </source>
</evidence>
<dbReference type="PANTHER" id="PTHR21716">
    <property type="entry name" value="TRANSMEMBRANE PROTEIN"/>
    <property type="match status" value="1"/>
</dbReference>
<dbReference type="PANTHER" id="PTHR21716:SF16">
    <property type="entry name" value="BLL1467 PROTEIN"/>
    <property type="match status" value="1"/>
</dbReference>
<evidence type="ECO:0000256" key="1">
    <source>
        <dbReference type="ARBA" id="ARBA00004141"/>
    </source>
</evidence>
<comment type="subcellular location">
    <subcellularLocation>
        <location evidence="1">Membrane</location>
        <topology evidence="1">Multi-pass membrane protein</topology>
    </subcellularLocation>
</comment>
<protein>
    <recommendedName>
        <fullName evidence="9">AI-2E family transporter</fullName>
    </recommendedName>
</protein>
<comment type="similarity">
    <text evidence="2">Belongs to the autoinducer-2 exporter (AI-2E) (TC 2.A.86) family.</text>
</comment>
<feature type="transmembrane region" description="Helical" evidence="6">
    <location>
        <begin position="306"/>
        <end position="332"/>
    </location>
</feature>
<evidence type="ECO:0000313" key="7">
    <source>
        <dbReference type="EMBL" id="PWQ99690.1"/>
    </source>
</evidence>
<reference evidence="7 8" key="1">
    <citation type="submission" date="2018-05" db="EMBL/GenBank/DDBJ databases">
        <title>Leucothrix arctica sp. nov., isolated from Arctic seawater.</title>
        <authorList>
            <person name="Choi A."/>
            <person name="Baek K."/>
        </authorList>
    </citation>
    <scope>NUCLEOTIDE SEQUENCE [LARGE SCALE GENOMIC DNA]</scope>
    <source>
        <strain evidence="7 8">JCM 18388</strain>
    </source>
</reference>
<dbReference type="GO" id="GO:0055085">
    <property type="term" value="P:transmembrane transport"/>
    <property type="evidence" value="ECO:0007669"/>
    <property type="project" value="TreeGrafter"/>
</dbReference>
<evidence type="ECO:0000256" key="2">
    <source>
        <dbReference type="ARBA" id="ARBA00009773"/>
    </source>
</evidence>
<dbReference type="EMBL" id="QGKM01000009">
    <property type="protein sequence ID" value="PWQ99690.1"/>
    <property type="molecule type" value="Genomic_DNA"/>
</dbReference>
<keyword evidence="8" id="KW-1185">Reference proteome</keyword>
<evidence type="ECO:0000256" key="6">
    <source>
        <dbReference type="SAM" id="Phobius"/>
    </source>
</evidence>
<evidence type="ECO:0000256" key="3">
    <source>
        <dbReference type="ARBA" id="ARBA00022692"/>
    </source>
</evidence>
<evidence type="ECO:0008006" key="9">
    <source>
        <dbReference type="Google" id="ProtNLM"/>
    </source>
</evidence>